<accession>A0ABX9WBH4</accession>
<sequence>MVGETNLRDAPVVGRERESSQVAAWSAAGTDGARGLLLRGEPGIGKTTLWRRALSAWRSAGGVVLVTRPVAEETAQAYSGLVDLLEHHVPDPVALSGAADPIARGRAVLDVLRDIAADRPALIAVDDLQWLDAASARALRYALRRLDTERVGILATIRTGSPAQDPLDLRSLLPPGRLDTVDIGPLEPPAIRRLVGGVLSTVSPRTLSRLYEVSGGNPMFALELARGLSRGRGDQRGLSNGRDGQPSLRLPESLQSAIGLRLDGLPADLLALLETVSALARTAVAQVRRALPGQDVDGLLDVAARSGLLTVDPDLTVRFSHPMIGSVLYDRMGPLTRRRLHARLADLTDDPDLRARHLARCTEEPDSGVATALEEAADRASTRGALGLAAEFAEHSLRLTPASEADAERRRTLELIRHLAAAGDMGQALDIADRAIARLPSGPARAEALVARAQLEDDDIDTGEALLERALNEAGDDEALRGRLLDQLGWLRGVFRGDLPGGIRYAREALRYADRSGDREFRMSAAAGLSNMETLAGTPRPDLMGRSAGLVWALESPTPPTDRRRPSGDQGGTRNPRPVRRCSMTLQPR</sequence>
<comment type="caution">
    <text evidence="5">The sequence shown here is derived from an EMBL/GenBank/DDBJ whole genome shotgun (WGS) entry which is preliminary data.</text>
</comment>
<dbReference type="InterPro" id="IPR027417">
    <property type="entry name" value="P-loop_NTPase"/>
</dbReference>
<reference evidence="5 6" key="1">
    <citation type="submission" date="2018-11" db="EMBL/GenBank/DDBJ databases">
        <title>Micromonospora sp. PPF5-17, a new actinomycetes isolated from a hot spring soil.</title>
        <authorList>
            <person name="Thawai C."/>
        </authorList>
    </citation>
    <scope>NUCLEOTIDE SEQUENCE [LARGE SCALE GENOMIC DNA]</scope>
    <source>
        <strain evidence="5 6">PPF5-17</strain>
    </source>
</reference>
<evidence type="ECO:0000313" key="6">
    <source>
        <dbReference type="Proteomes" id="UP000280698"/>
    </source>
</evidence>
<proteinExistence type="predicted"/>
<gene>
    <name evidence="5" type="ORF">EFE23_27315</name>
</gene>
<dbReference type="Gene3D" id="3.40.50.300">
    <property type="entry name" value="P-loop containing nucleotide triphosphate hydrolases"/>
    <property type="match status" value="1"/>
</dbReference>
<keyword evidence="2" id="KW-0067">ATP-binding</keyword>
<evidence type="ECO:0000256" key="1">
    <source>
        <dbReference type="ARBA" id="ARBA00022741"/>
    </source>
</evidence>
<feature type="domain" description="Orc1-like AAA ATPase" evidence="4">
    <location>
        <begin position="12"/>
        <end position="150"/>
    </location>
</feature>
<evidence type="ECO:0000256" key="3">
    <source>
        <dbReference type="SAM" id="MobiDB-lite"/>
    </source>
</evidence>
<name>A0ABX9WBH4_9ACTN</name>
<keyword evidence="1" id="KW-0547">Nucleotide-binding</keyword>
<keyword evidence="6" id="KW-1185">Reference proteome</keyword>
<dbReference type="PANTHER" id="PTHR16305">
    <property type="entry name" value="TESTICULAR SOLUBLE ADENYLYL CYCLASE"/>
    <property type="match status" value="1"/>
</dbReference>
<dbReference type="InterPro" id="IPR041664">
    <property type="entry name" value="AAA_16"/>
</dbReference>
<dbReference type="EMBL" id="RJLN01000159">
    <property type="protein sequence ID" value="RNL85679.1"/>
    <property type="molecule type" value="Genomic_DNA"/>
</dbReference>
<evidence type="ECO:0000259" key="4">
    <source>
        <dbReference type="Pfam" id="PF13191"/>
    </source>
</evidence>
<feature type="region of interest" description="Disordered" evidence="3">
    <location>
        <begin position="553"/>
        <end position="589"/>
    </location>
</feature>
<protein>
    <recommendedName>
        <fullName evidence="4">Orc1-like AAA ATPase domain-containing protein</fullName>
    </recommendedName>
</protein>
<evidence type="ECO:0000313" key="5">
    <source>
        <dbReference type="EMBL" id="RNL85679.1"/>
    </source>
</evidence>
<evidence type="ECO:0000256" key="2">
    <source>
        <dbReference type="ARBA" id="ARBA00022840"/>
    </source>
</evidence>
<feature type="region of interest" description="Disordered" evidence="3">
    <location>
        <begin position="230"/>
        <end position="249"/>
    </location>
</feature>
<dbReference type="Proteomes" id="UP000280698">
    <property type="component" value="Unassembled WGS sequence"/>
</dbReference>
<dbReference type="PANTHER" id="PTHR16305:SF35">
    <property type="entry name" value="TRANSCRIPTIONAL ACTIVATOR DOMAIN"/>
    <property type="match status" value="1"/>
</dbReference>
<dbReference type="SUPFAM" id="SSF52540">
    <property type="entry name" value="P-loop containing nucleoside triphosphate hydrolases"/>
    <property type="match status" value="1"/>
</dbReference>
<organism evidence="5 6">
    <name type="scientific">Micromonospora solifontis</name>
    <dbReference type="NCBI Taxonomy" id="2487138"/>
    <lineage>
        <taxon>Bacteria</taxon>
        <taxon>Bacillati</taxon>
        <taxon>Actinomycetota</taxon>
        <taxon>Actinomycetes</taxon>
        <taxon>Micromonosporales</taxon>
        <taxon>Micromonosporaceae</taxon>
        <taxon>Micromonospora</taxon>
    </lineage>
</organism>
<dbReference type="Pfam" id="PF13191">
    <property type="entry name" value="AAA_16"/>
    <property type="match status" value="1"/>
</dbReference>